<evidence type="ECO:0000313" key="2">
    <source>
        <dbReference type="Proteomes" id="UP001171299"/>
    </source>
</evidence>
<protein>
    <submittedName>
        <fullName evidence="1">Uncharacterized protein</fullName>
    </submittedName>
</protein>
<proteinExistence type="predicted"/>
<sequence>MTVKDITEAMTDSHDGFTELVTDSVSFRLGRPLTDEEHLMIYNITECAIYYALNQLKGNSENTDKSLTPEQFNDLADYLYCCGVFSRSGGIQGKEFLSLTVIDEPTDEPDGRKIYLRDSYPFAVYDFDTGFTILRF</sequence>
<accession>A0ABT8XVG1</accession>
<reference evidence="1" key="1">
    <citation type="submission" date="2023-07" db="EMBL/GenBank/DDBJ databases">
        <title>The extreme plant-growth-promoting properties of Pantoea phytobeneficialis PF55 revealed by functional and genomic analysis.</title>
        <authorList>
            <person name="Nascimento F.X."/>
            <person name="Marcio R.J."/>
        </authorList>
    </citation>
    <scope>NUCLEOTIDE SEQUENCE</scope>
    <source>
        <strain evidence="1">PF55</strain>
    </source>
</reference>
<name>A0ABT8XVG1_9GAMM</name>
<evidence type="ECO:0000313" key="1">
    <source>
        <dbReference type="EMBL" id="MDO6407444.1"/>
    </source>
</evidence>
<dbReference type="RefSeq" id="WP_208726668.1">
    <property type="nucleotide sequence ID" value="NZ_CP024638.1"/>
</dbReference>
<comment type="caution">
    <text evidence="1">The sequence shown here is derived from an EMBL/GenBank/DDBJ whole genome shotgun (WGS) entry which is preliminary data.</text>
</comment>
<keyword evidence="2" id="KW-1185">Reference proteome</keyword>
<dbReference type="Proteomes" id="UP001171299">
    <property type="component" value="Unassembled WGS sequence"/>
</dbReference>
<organism evidence="1 2">
    <name type="scientific">Pantoea phytobeneficialis</name>
    <dbReference type="NCBI Taxonomy" id="2052056"/>
    <lineage>
        <taxon>Bacteria</taxon>
        <taxon>Pseudomonadati</taxon>
        <taxon>Pseudomonadota</taxon>
        <taxon>Gammaproteobacteria</taxon>
        <taxon>Enterobacterales</taxon>
        <taxon>Erwiniaceae</taxon>
        <taxon>Pantoea</taxon>
    </lineage>
</organism>
<dbReference type="EMBL" id="JAUOOM010000011">
    <property type="protein sequence ID" value="MDO6407444.1"/>
    <property type="molecule type" value="Genomic_DNA"/>
</dbReference>
<gene>
    <name evidence="1" type="ORF">Q3404_12745</name>
</gene>